<evidence type="ECO:0000256" key="4">
    <source>
        <dbReference type="SAM" id="MobiDB-lite"/>
    </source>
</evidence>
<reference evidence="6 7" key="1">
    <citation type="submission" date="2022-05" db="EMBL/GenBank/DDBJ databases">
        <title>Genome Resource of Streptomyces lavenduligriseus GA1-1, a Strain with Broad-Spectrum Antifungal Activity against Phytopathogenic Fungi.</title>
        <authorList>
            <person name="Qi D."/>
        </authorList>
    </citation>
    <scope>NUCLEOTIDE SEQUENCE [LARGE SCALE GENOMIC DNA]</scope>
    <source>
        <strain evidence="6 7">GA1-1</strain>
    </source>
</reference>
<evidence type="ECO:0000256" key="1">
    <source>
        <dbReference type="ARBA" id="ARBA00007572"/>
    </source>
</evidence>
<dbReference type="InterPro" id="IPR044119">
    <property type="entry name" value="Adenylation_LigC-like"/>
</dbReference>
<proteinExistence type="inferred from homology"/>
<dbReference type="SUPFAM" id="SSF56091">
    <property type="entry name" value="DNA ligase/mRNA capping enzyme, catalytic domain"/>
    <property type="match status" value="1"/>
</dbReference>
<dbReference type="InterPro" id="IPR050191">
    <property type="entry name" value="ATP-dep_DNA_ligase"/>
</dbReference>
<dbReference type="EMBL" id="JAMCCK010000081">
    <property type="protein sequence ID" value="MCL3998803.1"/>
    <property type="molecule type" value="Genomic_DNA"/>
</dbReference>
<feature type="domain" description="ATP-dependent DNA ligase family profile" evidence="5">
    <location>
        <begin position="20"/>
        <end position="197"/>
    </location>
</feature>
<organism evidence="6 7">
    <name type="scientific">Streptomyces lavenduligriseus</name>
    <dbReference type="NCBI Taxonomy" id="67315"/>
    <lineage>
        <taxon>Bacteria</taxon>
        <taxon>Bacillati</taxon>
        <taxon>Actinomycetota</taxon>
        <taxon>Actinomycetes</taxon>
        <taxon>Kitasatosporales</taxon>
        <taxon>Streptomycetaceae</taxon>
        <taxon>Streptomyces</taxon>
    </lineage>
</organism>
<dbReference type="PANTHER" id="PTHR45674">
    <property type="entry name" value="DNA LIGASE 1/3 FAMILY MEMBER"/>
    <property type="match status" value="1"/>
</dbReference>
<evidence type="ECO:0000313" key="7">
    <source>
        <dbReference type="Proteomes" id="UP001202052"/>
    </source>
</evidence>
<gene>
    <name evidence="6" type="ORF">M4438_35800</name>
</gene>
<evidence type="ECO:0000256" key="3">
    <source>
        <dbReference type="ARBA" id="ARBA00034003"/>
    </source>
</evidence>
<evidence type="ECO:0000256" key="2">
    <source>
        <dbReference type="ARBA" id="ARBA00022598"/>
    </source>
</evidence>
<evidence type="ECO:0000313" key="6">
    <source>
        <dbReference type="EMBL" id="MCL3998803.1"/>
    </source>
</evidence>
<comment type="caution">
    <text evidence="6">The sequence shown here is derived from an EMBL/GenBank/DDBJ whole genome shotgun (WGS) entry which is preliminary data.</text>
</comment>
<dbReference type="PANTHER" id="PTHR45674:SF4">
    <property type="entry name" value="DNA LIGASE 1"/>
    <property type="match status" value="1"/>
</dbReference>
<dbReference type="RefSeq" id="WP_249493370.1">
    <property type="nucleotide sequence ID" value="NZ_JAMCCK010000081.1"/>
</dbReference>
<sequence length="410" mass="43957">MTWSLPEPMLTVAVDSPALPAGWAAEPKWDGFRAQLAVHASGRVLLRSRQGTDMTGSFPEIGEAVLAQLPADTGLDGELVVWESGRLAFERLQQRLARRGAGAVEAARRWPAHYVVFDLVHAGGDVTGWPYARRRAALESLFADRRLEAPLTLCPSTTDPAVARGWLEWTAAGLEGLCFKRLDEPYVRGARSWRKYKVRATTEAIVGAVTGSLAAPRTVLLGRYDAAGRPQYTGRSTTLSQAAGRALANLLAPPTGAHPWQGWTFSAGWGTQRALDVLLVEPDVVMEVAVDVAPGQRRAVEAPCPAAPHPHGRRRGTGTAVRRGQRLALSLLRARSAPWSGPPRLAVGVRLARTLEKLGPGQSFGPLSCPGDSPPGRCCPGPGLWPYGVKKPCPDGRDASIPDLSRSRPS</sequence>
<dbReference type="GO" id="GO:0016874">
    <property type="term" value="F:ligase activity"/>
    <property type="evidence" value="ECO:0007669"/>
    <property type="project" value="UniProtKB-KW"/>
</dbReference>
<comment type="catalytic activity">
    <reaction evidence="3">
        <text>ATP + (deoxyribonucleotide)n-3'-hydroxyl + 5'-phospho-(deoxyribonucleotide)m = (deoxyribonucleotide)n+m + AMP + diphosphate.</text>
        <dbReference type="EC" id="6.5.1.1"/>
    </reaction>
</comment>
<dbReference type="Proteomes" id="UP001202052">
    <property type="component" value="Unassembled WGS sequence"/>
</dbReference>
<dbReference type="InterPro" id="IPR012310">
    <property type="entry name" value="DNA_ligase_ATP-dep_cent"/>
</dbReference>
<dbReference type="Pfam" id="PF01068">
    <property type="entry name" value="DNA_ligase_A_M"/>
    <property type="match status" value="1"/>
</dbReference>
<accession>A0ABT0P7C7</accession>
<dbReference type="Gene3D" id="3.30.470.30">
    <property type="entry name" value="DNA ligase/mRNA capping enzyme"/>
    <property type="match status" value="1"/>
</dbReference>
<name>A0ABT0P7C7_9ACTN</name>
<keyword evidence="7" id="KW-1185">Reference proteome</keyword>
<keyword evidence="2 6" id="KW-0436">Ligase</keyword>
<comment type="similarity">
    <text evidence="1">Belongs to the ATP-dependent DNA ligase family.</text>
</comment>
<dbReference type="Gene3D" id="2.40.50.140">
    <property type="entry name" value="Nucleic acid-binding proteins"/>
    <property type="match status" value="1"/>
</dbReference>
<protein>
    <submittedName>
        <fullName evidence="6">ATP-dependent DNA ligase</fullName>
    </submittedName>
</protein>
<dbReference type="CDD" id="cd07905">
    <property type="entry name" value="Adenylation_DNA_ligase_LigC"/>
    <property type="match status" value="1"/>
</dbReference>
<feature type="region of interest" description="Disordered" evidence="4">
    <location>
        <begin position="389"/>
        <end position="410"/>
    </location>
</feature>
<evidence type="ECO:0000259" key="5">
    <source>
        <dbReference type="Pfam" id="PF01068"/>
    </source>
</evidence>
<dbReference type="InterPro" id="IPR012340">
    <property type="entry name" value="NA-bd_OB-fold"/>
</dbReference>